<dbReference type="EMBL" id="KN838643">
    <property type="protein sequence ID" value="KIJ99620.1"/>
    <property type="molecule type" value="Genomic_DNA"/>
</dbReference>
<evidence type="ECO:0000313" key="2">
    <source>
        <dbReference type="Proteomes" id="UP000054477"/>
    </source>
</evidence>
<organism evidence="1 2">
    <name type="scientific">Laccaria amethystina LaAM-08-1</name>
    <dbReference type="NCBI Taxonomy" id="1095629"/>
    <lineage>
        <taxon>Eukaryota</taxon>
        <taxon>Fungi</taxon>
        <taxon>Dikarya</taxon>
        <taxon>Basidiomycota</taxon>
        <taxon>Agaricomycotina</taxon>
        <taxon>Agaricomycetes</taxon>
        <taxon>Agaricomycetidae</taxon>
        <taxon>Agaricales</taxon>
        <taxon>Agaricineae</taxon>
        <taxon>Hydnangiaceae</taxon>
        <taxon>Laccaria</taxon>
    </lineage>
</organism>
<name>A0A0C9X3M5_9AGAR</name>
<dbReference type="AlphaFoldDB" id="A0A0C9X3M5"/>
<proteinExistence type="predicted"/>
<reference evidence="2" key="2">
    <citation type="submission" date="2015-01" db="EMBL/GenBank/DDBJ databases">
        <title>Evolutionary Origins and Diversification of the Mycorrhizal Mutualists.</title>
        <authorList>
            <consortium name="DOE Joint Genome Institute"/>
            <consortium name="Mycorrhizal Genomics Consortium"/>
            <person name="Kohler A."/>
            <person name="Kuo A."/>
            <person name="Nagy L.G."/>
            <person name="Floudas D."/>
            <person name="Copeland A."/>
            <person name="Barry K.W."/>
            <person name="Cichocki N."/>
            <person name="Veneault-Fourrey C."/>
            <person name="LaButti K."/>
            <person name="Lindquist E.A."/>
            <person name="Lipzen A."/>
            <person name="Lundell T."/>
            <person name="Morin E."/>
            <person name="Murat C."/>
            <person name="Riley R."/>
            <person name="Ohm R."/>
            <person name="Sun H."/>
            <person name="Tunlid A."/>
            <person name="Henrissat B."/>
            <person name="Grigoriev I.V."/>
            <person name="Hibbett D.S."/>
            <person name="Martin F."/>
        </authorList>
    </citation>
    <scope>NUCLEOTIDE SEQUENCE [LARGE SCALE GENOMIC DNA]</scope>
    <source>
        <strain evidence="2">LaAM-08-1</strain>
    </source>
</reference>
<dbReference type="Proteomes" id="UP000054477">
    <property type="component" value="Unassembled WGS sequence"/>
</dbReference>
<gene>
    <name evidence="1" type="ORF">K443DRAFT_162873</name>
</gene>
<keyword evidence="2" id="KW-1185">Reference proteome</keyword>
<reference evidence="1 2" key="1">
    <citation type="submission" date="2014-04" db="EMBL/GenBank/DDBJ databases">
        <authorList>
            <consortium name="DOE Joint Genome Institute"/>
            <person name="Kuo A."/>
            <person name="Kohler A."/>
            <person name="Nagy L.G."/>
            <person name="Floudas D."/>
            <person name="Copeland A."/>
            <person name="Barry K.W."/>
            <person name="Cichocki N."/>
            <person name="Veneault-Fourrey C."/>
            <person name="LaButti K."/>
            <person name="Lindquist E.A."/>
            <person name="Lipzen A."/>
            <person name="Lundell T."/>
            <person name="Morin E."/>
            <person name="Murat C."/>
            <person name="Sun H."/>
            <person name="Tunlid A."/>
            <person name="Henrissat B."/>
            <person name="Grigoriev I.V."/>
            <person name="Hibbett D.S."/>
            <person name="Martin F."/>
            <person name="Nordberg H.P."/>
            <person name="Cantor M.N."/>
            <person name="Hua S.X."/>
        </authorList>
    </citation>
    <scope>NUCLEOTIDE SEQUENCE [LARGE SCALE GENOMIC DNA]</scope>
    <source>
        <strain evidence="1 2">LaAM-08-1</strain>
    </source>
</reference>
<accession>A0A0C9X3M5</accession>
<sequence>MLSSLRIQPPEPPSIKFQGSLFTIRSGICPGLFDKFGNIDVNYMQTCVEISTWNNLLDTRHVPSLCLAPLTMSVQ</sequence>
<evidence type="ECO:0000313" key="1">
    <source>
        <dbReference type="EMBL" id="KIJ99620.1"/>
    </source>
</evidence>
<protein>
    <submittedName>
        <fullName evidence="1">Unplaced genomic scaffold K443scaffold_108, whole genome shotgun sequence</fullName>
    </submittedName>
</protein>
<dbReference type="HOGENOM" id="CLU_2671423_0_0_1"/>